<feature type="chain" id="PRO_5031216497" description="Tetratricopeptide repeat protein" evidence="2">
    <location>
        <begin position="26"/>
        <end position="286"/>
    </location>
</feature>
<dbReference type="RefSeq" id="WP_171445085.1">
    <property type="nucleotide sequence ID" value="NZ_JABFNS010000008.1"/>
</dbReference>
<accession>A0A7Y4IRB9</accession>
<reference evidence="3 4" key="1">
    <citation type="submission" date="2020-05" db="EMBL/GenBank/DDBJ databases">
        <authorList>
            <person name="Whitworth D."/>
        </authorList>
    </citation>
    <scope>NUCLEOTIDE SEQUENCE [LARGE SCALE GENOMIC DNA]</scope>
    <source>
        <strain evidence="3 4">AM005</strain>
    </source>
</reference>
<evidence type="ECO:0000313" key="3">
    <source>
        <dbReference type="EMBL" id="NOJ83305.1"/>
    </source>
</evidence>
<proteinExistence type="predicted"/>
<keyword evidence="2" id="KW-0732">Signal</keyword>
<evidence type="ECO:0000256" key="1">
    <source>
        <dbReference type="SAM" id="Phobius"/>
    </source>
</evidence>
<sequence length="286" mass="31150">MLVAMTWRRCLSLAACIWIFIPVHAARADGDFERHVAEAVRLYDDLEYERALEQLDRARGSLRGSRDRVTLALHRGIISADLGRWQAARDEFRSAFLLEPEARLPLRVSPKVAREFEAQRALAKAELARRRRDSPTRESARIEQTEVEVESVADTSSVLPAALTPTEQATASSPVEVQARTATSSASWRRIGGRQVPLASLVLLGAGIAATGTGTAFGVSSRGQLADAREARFHEQLVEHHGRAQRSARTANVLFGTAGVAAAGALVTWLLLGERDEAVTRQGGAR</sequence>
<feature type="signal peptide" evidence="2">
    <location>
        <begin position="1"/>
        <end position="25"/>
    </location>
</feature>
<comment type="caution">
    <text evidence="3">The sequence shown here is derived from an EMBL/GenBank/DDBJ whole genome shotgun (WGS) entry which is preliminary data.</text>
</comment>
<gene>
    <name evidence="3" type="ORF">HNV28_34175</name>
</gene>
<keyword evidence="1" id="KW-1133">Transmembrane helix</keyword>
<keyword evidence="1" id="KW-0472">Membrane</keyword>
<dbReference type="AlphaFoldDB" id="A0A7Y4IRB9"/>
<evidence type="ECO:0000256" key="2">
    <source>
        <dbReference type="SAM" id="SignalP"/>
    </source>
</evidence>
<organism evidence="3 4">
    <name type="scientific">Myxococcus xanthus</name>
    <dbReference type="NCBI Taxonomy" id="34"/>
    <lineage>
        <taxon>Bacteria</taxon>
        <taxon>Pseudomonadati</taxon>
        <taxon>Myxococcota</taxon>
        <taxon>Myxococcia</taxon>
        <taxon>Myxococcales</taxon>
        <taxon>Cystobacterineae</taxon>
        <taxon>Myxococcaceae</taxon>
        <taxon>Myxococcus</taxon>
    </lineage>
</organism>
<protein>
    <recommendedName>
        <fullName evidence="5">Tetratricopeptide repeat protein</fullName>
    </recommendedName>
</protein>
<dbReference type="Proteomes" id="UP000533080">
    <property type="component" value="Unassembled WGS sequence"/>
</dbReference>
<evidence type="ECO:0008006" key="5">
    <source>
        <dbReference type="Google" id="ProtNLM"/>
    </source>
</evidence>
<dbReference type="EMBL" id="JABFNT010000181">
    <property type="protein sequence ID" value="NOJ83305.1"/>
    <property type="molecule type" value="Genomic_DNA"/>
</dbReference>
<evidence type="ECO:0000313" key="4">
    <source>
        <dbReference type="Proteomes" id="UP000533080"/>
    </source>
</evidence>
<keyword evidence="1" id="KW-0812">Transmembrane</keyword>
<feature type="transmembrane region" description="Helical" evidence="1">
    <location>
        <begin position="253"/>
        <end position="272"/>
    </location>
</feature>
<name>A0A7Y4IRB9_MYXXA</name>